<reference evidence="2 3" key="1">
    <citation type="journal article" date="2018" name="Nat. Ecol. Evol.">
        <title>Pezizomycetes genomes reveal the molecular basis of ectomycorrhizal truffle lifestyle.</title>
        <authorList>
            <person name="Murat C."/>
            <person name="Payen T."/>
            <person name="Noel B."/>
            <person name="Kuo A."/>
            <person name="Morin E."/>
            <person name="Chen J."/>
            <person name="Kohler A."/>
            <person name="Krizsan K."/>
            <person name="Balestrini R."/>
            <person name="Da Silva C."/>
            <person name="Montanini B."/>
            <person name="Hainaut M."/>
            <person name="Levati E."/>
            <person name="Barry K.W."/>
            <person name="Belfiori B."/>
            <person name="Cichocki N."/>
            <person name="Clum A."/>
            <person name="Dockter R.B."/>
            <person name="Fauchery L."/>
            <person name="Guy J."/>
            <person name="Iotti M."/>
            <person name="Le Tacon F."/>
            <person name="Lindquist E.A."/>
            <person name="Lipzen A."/>
            <person name="Malagnac F."/>
            <person name="Mello A."/>
            <person name="Molinier V."/>
            <person name="Miyauchi S."/>
            <person name="Poulain J."/>
            <person name="Riccioni C."/>
            <person name="Rubini A."/>
            <person name="Sitrit Y."/>
            <person name="Splivallo R."/>
            <person name="Traeger S."/>
            <person name="Wang M."/>
            <person name="Zifcakova L."/>
            <person name="Wipf D."/>
            <person name="Zambonelli A."/>
            <person name="Paolocci F."/>
            <person name="Nowrousian M."/>
            <person name="Ottonello S."/>
            <person name="Baldrian P."/>
            <person name="Spatafora J.W."/>
            <person name="Henrissat B."/>
            <person name="Nagy L.G."/>
            <person name="Aury J.M."/>
            <person name="Wincker P."/>
            <person name="Grigoriev I.V."/>
            <person name="Bonfante P."/>
            <person name="Martin F.M."/>
        </authorList>
    </citation>
    <scope>NUCLEOTIDE SEQUENCE [LARGE SCALE GENOMIC DNA]</scope>
    <source>
        <strain evidence="2 3">CCBAS932</strain>
    </source>
</reference>
<organism evidence="2 3">
    <name type="scientific">Morchella conica CCBAS932</name>
    <dbReference type="NCBI Taxonomy" id="1392247"/>
    <lineage>
        <taxon>Eukaryota</taxon>
        <taxon>Fungi</taxon>
        <taxon>Dikarya</taxon>
        <taxon>Ascomycota</taxon>
        <taxon>Pezizomycotina</taxon>
        <taxon>Pezizomycetes</taxon>
        <taxon>Pezizales</taxon>
        <taxon>Morchellaceae</taxon>
        <taxon>Morchella</taxon>
    </lineage>
</organism>
<keyword evidence="1" id="KW-0812">Transmembrane</keyword>
<proteinExistence type="predicted"/>
<keyword evidence="1" id="KW-1133">Transmembrane helix</keyword>
<dbReference type="AlphaFoldDB" id="A0A3N4L347"/>
<dbReference type="EMBL" id="ML119111">
    <property type="protein sequence ID" value="RPB15899.1"/>
    <property type="molecule type" value="Genomic_DNA"/>
</dbReference>
<evidence type="ECO:0000313" key="2">
    <source>
        <dbReference type="EMBL" id="RPB15899.1"/>
    </source>
</evidence>
<feature type="transmembrane region" description="Helical" evidence="1">
    <location>
        <begin position="6"/>
        <end position="23"/>
    </location>
</feature>
<name>A0A3N4L347_9PEZI</name>
<accession>A0A3N4L347</accession>
<evidence type="ECO:0000256" key="1">
    <source>
        <dbReference type="SAM" id="Phobius"/>
    </source>
</evidence>
<keyword evidence="1" id="KW-0472">Membrane</keyword>
<sequence length="67" mass="7729">MQCSTAILMWLLLLLFFYSLMYLTTYMIHLRSLVAALVNIYYVNSPYVPSHPNNNTTLSFSRVACTC</sequence>
<protein>
    <submittedName>
        <fullName evidence="2">Uncharacterized protein</fullName>
    </submittedName>
</protein>
<dbReference type="InParanoid" id="A0A3N4L347"/>
<gene>
    <name evidence="2" type="ORF">P167DRAFT_532838</name>
</gene>
<keyword evidence="3" id="KW-1185">Reference proteome</keyword>
<dbReference type="Proteomes" id="UP000277580">
    <property type="component" value="Unassembled WGS sequence"/>
</dbReference>
<evidence type="ECO:0000313" key="3">
    <source>
        <dbReference type="Proteomes" id="UP000277580"/>
    </source>
</evidence>